<keyword evidence="5" id="KW-0999">Mitochondrion inner membrane</keyword>
<evidence type="ECO:0000256" key="8">
    <source>
        <dbReference type="ARBA" id="ARBA00022990"/>
    </source>
</evidence>
<evidence type="ECO:0000256" key="12">
    <source>
        <dbReference type="SAM" id="MobiDB-lite"/>
    </source>
</evidence>
<keyword evidence="7" id="KW-0249">Electron transport</keyword>
<dbReference type="GO" id="GO:0006122">
    <property type="term" value="P:mitochondrial electron transport, ubiquinol to cytochrome c"/>
    <property type="evidence" value="ECO:0007669"/>
    <property type="project" value="InterPro"/>
</dbReference>
<sequence>MGLEDEQRMLTGSGDPKEEEEEEEELVDPLTTVREQCEQLEKCVKARERLELCDERVSSRSQTEEDCTEELFDFLHARDHCTLENDFGSFDAGILVYMTYFEIISYESENGIWIDCNVYENASLTSTWILILIENGIQSVWKPLMDYEILTCSPILHEQEFPLEILTESETLCPRSCSPLHHSCRPGAPQN</sequence>
<comment type="subcellular location">
    <subcellularLocation>
        <location evidence="1">Mitochondrion inner membrane</location>
        <topology evidence="1">Peripheral membrane protein</topology>
        <orientation evidence="1">Intermembrane side</orientation>
    </subcellularLocation>
</comment>
<dbReference type="InterPro" id="IPR023184">
    <property type="entry name" value="Ubol_cytC_Rdtase_hinge_dom"/>
</dbReference>
<keyword evidence="4" id="KW-0679">Respiratory chain</keyword>
<evidence type="ECO:0000313" key="14">
    <source>
        <dbReference type="EMBL" id="KAG5214708.1"/>
    </source>
</evidence>
<feature type="region of interest" description="Disordered" evidence="12">
    <location>
        <begin position="1"/>
        <end position="31"/>
    </location>
</feature>
<evidence type="ECO:0000256" key="5">
    <source>
        <dbReference type="ARBA" id="ARBA00022792"/>
    </source>
</evidence>
<dbReference type="Proteomes" id="UP000664991">
    <property type="component" value="Unassembled WGS sequence"/>
</dbReference>
<keyword evidence="6" id="KW-0809">Transit peptide</keyword>
<dbReference type="SUPFAM" id="SSF81531">
    <property type="entry name" value="Non-heme 11 kDa protein of cytochrome bc1 complex (Ubiquinol-cytochrome c reductase)"/>
    <property type="match status" value="1"/>
</dbReference>
<comment type="caution">
    <text evidence="14">The sequence shown here is derived from an EMBL/GenBank/DDBJ whole genome shotgun (WGS) entry which is preliminary data.</text>
</comment>
<comment type="similarity">
    <text evidence="2">Belongs to the UQCRH/QCR6 family.</text>
</comment>
<evidence type="ECO:0000259" key="13">
    <source>
        <dbReference type="Pfam" id="PF02320"/>
    </source>
</evidence>
<dbReference type="EMBL" id="JAEMGP010000001">
    <property type="protein sequence ID" value="KAG5214708.1"/>
    <property type="molecule type" value="Genomic_DNA"/>
</dbReference>
<evidence type="ECO:0000256" key="1">
    <source>
        <dbReference type="ARBA" id="ARBA00004137"/>
    </source>
</evidence>
<dbReference type="InterPro" id="IPR003422">
    <property type="entry name" value="Cyt_b-c1_6"/>
</dbReference>
<evidence type="ECO:0000256" key="3">
    <source>
        <dbReference type="ARBA" id="ARBA00022448"/>
    </source>
</evidence>
<dbReference type="InterPro" id="IPR036811">
    <property type="entry name" value="Ubol_cytC_Rdtase_hinge_dom_sf"/>
</dbReference>
<dbReference type="GO" id="GO:0098803">
    <property type="term" value="C:respiratory chain complex"/>
    <property type="evidence" value="ECO:0007669"/>
    <property type="project" value="UniProtKB-ARBA"/>
</dbReference>
<dbReference type="PANTHER" id="PTHR15336:SF0">
    <property type="entry name" value="CYTOCHROME B-C1 COMPLEX SUBUNIT 6, MITOCHONDRIAL"/>
    <property type="match status" value="1"/>
</dbReference>
<keyword evidence="3" id="KW-0813">Transport</keyword>
<evidence type="ECO:0000256" key="11">
    <source>
        <dbReference type="ARBA" id="ARBA00023157"/>
    </source>
</evidence>
<feature type="domain" description="Ubiquinol-cytochrome C reductase hinge" evidence="13">
    <location>
        <begin position="28"/>
        <end position="83"/>
    </location>
</feature>
<evidence type="ECO:0000256" key="2">
    <source>
        <dbReference type="ARBA" id="ARBA00006498"/>
    </source>
</evidence>
<evidence type="ECO:0000256" key="6">
    <source>
        <dbReference type="ARBA" id="ARBA00022946"/>
    </source>
</evidence>
<evidence type="ECO:0000256" key="9">
    <source>
        <dbReference type="ARBA" id="ARBA00023128"/>
    </source>
</evidence>
<dbReference type="GO" id="GO:0005743">
    <property type="term" value="C:mitochondrial inner membrane"/>
    <property type="evidence" value="ECO:0007669"/>
    <property type="project" value="UniProtKB-SubCell"/>
</dbReference>
<evidence type="ECO:0000256" key="10">
    <source>
        <dbReference type="ARBA" id="ARBA00023136"/>
    </source>
</evidence>
<keyword evidence="11" id="KW-1015">Disulfide bond</keyword>
<keyword evidence="10" id="KW-0472">Membrane</keyword>
<protein>
    <recommendedName>
        <fullName evidence="13">Ubiquinol-cytochrome C reductase hinge domain-containing protein</fullName>
    </recommendedName>
</protein>
<reference evidence="14 15" key="1">
    <citation type="submission" date="2020-12" db="EMBL/GenBank/DDBJ databases">
        <title>De novo assembly of Tibetan sheep genome.</title>
        <authorList>
            <person name="Li X."/>
        </authorList>
    </citation>
    <scope>NUCLEOTIDE SEQUENCE [LARGE SCALE GENOMIC DNA]</scope>
    <source>
        <tissue evidence="14">Heart</tissue>
    </source>
</reference>
<proteinExistence type="inferred from homology"/>
<dbReference type="Pfam" id="PF02320">
    <property type="entry name" value="UCR_hinge"/>
    <property type="match status" value="1"/>
</dbReference>
<evidence type="ECO:0000256" key="7">
    <source>
        <dbReference type="ARBA" id="ARBA00022982"/>
    </source>
</evidence>
<dbReference type="PANTHER" id="PTHR15336">
    <property type="entry name" value="UBIQUINOL-CYTOCHROME C REDUCTASE COMPLEX 7.8 KDA PROTEIN"/>
    <property type="match status" value="1"/>
</dbReference>
<keyword evidence="8" id="KW-0007">Acetylation</keyword>
<keyword evidence="9" id="KW-0496">Mitochondrion</keyword>
<dbReference type="FunFam" id="1.10.287.20:FF:000002">
    <property type="entry name" value="Cytochrome b-c1 complex subunit 6"/>
    <property type="match status" value="1"/>
</dbReference>
<gene>
    <name evidence="14" type="ORF">JEQ12_000284</name>
</gene>
<name>A0A836AHT9_SHEEP</name>
<dbReference type="Gene3D" id="1.10.287.20">
    <property type="entry name" value="Ubiquinol-cytochrome C reductase hinge domain"/>
    <property type="match status" value="1"/>
</dbReference>
<evidence type="ECO:0000313" key="15">
    <source>
        <dbReference type="Proteomes" id="UP000664991"/>
    </source>
</evidence>
<dbReference type="AlphaFoldDB" id="A0A836AHT9"/>
<evidence type="ECO:0000256" key="4">
    <source>
        <dbReference type="ARBA" id="ARBA00022660"/>
    </source>
</evidence>
<feature type="compositionally biased region" description="Acidic residues" evidence="12">
    <location>
        <begin position="17"/>
        <end position="27"/>
    </location>
</feature>
<organism evidence="14 15">
    <name type="scientific">Ovis aries</name>
    <name type="common">Sheep</name>
    <dbReference type="NCBI Taxonomy" id="9940"/>
    <lineage>
        <taxon>Eukaryota</taxon>
        <taxon>Metazoa</taxon>
        <taxon>Chordata</taxon>
        <taxon>Craniata</taxon>
        <taxon>Vertebrata</taxon>
        <taxon>Euteleostomi</taxon>
        <taxon>Mammalia</taxon>
        <taxon>Eutheria</taxon>
        <taxon>Laurasiatheria</taxon>
        <taxon>Artiodactyla</taxon>
        <taxon>Ruminantia</taxon>
        <taxon>Pecora</taxon>
        <taxon>Bovidae</taxon>
        <taxon>Caprinae</taxon>
        <taxon>Ovis</taxon>
    </lineage>
</organism>
<accession>A0A836AHT9</accession>